<dbReference type="GO" id="GO:0016787">
    <property type="term" value="F:hydrolase activity"/>
    <property type="evidence" value="ECO:0007669"/>
    <property type="project" value="UniProtKB-KW"/>
</dbReference>
<dbReference type="SMART" id="SM00487">
    <property type="entry name" value="DEXDc"/>
    <property type="match status" value="1"/>
</dbReference>
<dbReference type="FunFam" id="3.40.50.300:FF:000725">
    <property type="entry name" value="probable ATP-dependent RNA helicase DHX34"/>
    <property type="match status" value="1"/>
</dbReference>
<evidence type="ECO:0000259" key="6">
    <source>
        <dbReference type="PROSITE" id="PS51192"/>
    </source>
</evidence>
<dbReference type="PROSITE" id="PS51194">
    <property type="entry name" value="HELICASE_CTER"/>
    <property type="match status" value="1"/>
</dbReference>
<dbReference type="InterPro" id="IPR027417">
    <property type="entry name" value="P-loop_NTPase"/>
</dbReference>
<evidence type="ECO:0000313" key="9">
    <source>
        <dbReference type="Proteomes" id="UP000242875"/>
    </source>
</evidence>
<sequence>MPAYPGWSANTDDLFFSRHKNGLAVEYMPRNSPQYHEFKEFHQRLWERRWRKLTTDHIQVVSAFAEETALMRHSLVLFADYSDKKEQRVRKKITEDRSNLPIAPFKEAIVQNLRAHRVILVAGDTGCGKSTQVPQFLLEAGFRHIACTQPRRIACYSLAKRVAYETLNVYGSEIAYQVRFQGNKSRRTRILFLTEGLLLRQFGADPNLSQYDVIIVDEVHERHIMGDFLLGILKQLLDKRKDLHVVLMSATINAELFAKYFDAPTIQVPGRLYEVKVQYRPIKDDDQNLVDEQKYLQRQKLEVKQSVPSRAEKINPEPYLRIMQEIDHKIPETERGDMLIFMSGINEIQSLVDELTVYAHNSKRWIVLRLHSTLSVDEQDKVFDIPQETMRKCIVSSNIAETSVTIDGIRFIIDSGKVKELVHEPNTNMSRLSEFWISKSSAIQRTGRAGRTGPGTCYRLYSDNEFNHLNDFPVPEIHRAPLEPVVMELKALDMGDPREFHFIETLGALNQDENITPIGRVLAVLPVDAILGKMMIMATMFALVEPVLITAAAMSVQSPFIRLPANPNADIVKNRAELASEHGDPFTVLNLWRAWLDIKSSRNESSRKWCKRHGVEEQRLYEMTKLKSQFQSILHDYLPSDPVDSDDGMDIFETDQQRGSDRLKQQKLLRRERQKQSRAKRRRVLTLKDQDDEDVEGENPGDMDIHDLEFTVTNDVDSLRSASSKGTRKKDIALLKFIICSGLYPQFASGDEHNPYRKSNELIFHTQNKKFLSIHPSSVFTASPEWVQGLDRKVRQDDESLEQSLHHELICYLQLLETNKPYLLNLTRVPGDVTLSNVDCPNHYLSLSFAGVHMLLLLARNIDTNADCSVLVIDNFYIVKFRTAPVSQHVLLLMHELRQFLKNSIEARIGRDGLQSSTSASVVSDECPYTPPDLLPADTPKCIISIAQSTSEAVTSNTIPWKMHSEKSLLRTLAAKLSDFLMTSISCEFRMAKASELLKIFPTQVPASQEERESMEDYHIPKAWERFYETLNRQSLVEKTGNVINEYLRYASLNVESCAVRLPPSTQSSTRAQQPHFPQDIGDDERIYWFCENCSKVFDFTRQHIVKHWVRCGEKQEDAIHSEDEADNSNKEAVGDGQRLLEDTEQQTASKTSLSNARQRKVQHCAYCGQDIEGGPIARLKHERACVQRP</sequence>
<evidence type="ECO:0000256" key="5">
    <source>
        <dbReference type="SAM" id="MobiDB-lite"/>
    </source>
</evidence>
<feature type="compositionally biased region" description="Basic residues" evidence="5">
    <location>
        <begin position="676"/>
        <end position="685"/>
    </location>
</feature>
<gene>
    <name evidence="8" type="ORF">BZG36_01988</name>
</gene>
<keyword evidence="1" id="KW-0547">Nucleotide-binding</keyword>
<keyword evidence="2" id="KW-0378">Hydrolase</keyword>
<feature type="compositionally biased region" description="Acidic residues" evidence="5">
    <location>
        <begin position="643"/>
        <end position="653"/>
    </location>
</feature>
<dbReference type="PANTHER" id="PTHR18934">
    <property type="entry name" value="ATP-DEPENDENT RNA HELICASE"/>
    <property type="match status" value="1"/>
</dbReference>
<protein>
    <recommendedName>
        <fullName evidence="10">ATP-dependent RNA helicase DHX34</fullName>
    </recommendedName>
</protein>
<keyword evidence="9" id="KW-1185">Reference proteome</keyword>
<evidence type="ECO:0000256" key="2">
    <source>
        <dbReference type="ARBA" id="ARBA00022801"/>
    </source>
</evidence>
<name>A0A261Y493_9FUNG</name>
<dbReference type="Pfam" id="PF00270">
    <property type="entry name" value="DEAD"/>
    <property type="match status" value="1"/>
</dbReference>
<dbReference type="GO" id="GO:0003723">
    <property type="term" value="F:RNA binding"/>
    <property type="evidence" value="ECO:0007669"/>
    <property type="project" value="TreeGrafter"/>
</dbReference>
<feature type="compositionally biased region" description="Acidic residues" evidence="5">
    <location>
        <begin position="690"/>
        <end position="701"/>
    </location>
</feature>
<dbReference type="Gene3D" id="3.40.50.300">
    <property type="entry name" value="P-loop containing nucleotide triphosphate hydrolases"/>
    <property type="match status" value="2"/>
</dbReference>
<dbReference type="FunFam" id="3.40.50.300:FF:002670">
    <property type="entry name" value="Os03g0282700 protein"/>
    <property type="match status" value="1"/>
</dbReference>
<dbReference type="Gene3D" id="1.20.120.1080">
    <property type="match status" value="1"/>
</dbReference>
<reference evidence="8 9" key="1">
    <citation type="journal article" date="2017" name="Mycologia">
        <title>Bifiguratus adelaidae, gen. et sp. nov., a new member of Mucoromycotina in endophytic and soil-dwelling habitats.</title>
        <authorList>
            <person name="Torres-Cruz T.J."/>
            <person name="Billingsley Tobias T.L."/>
            <person name="Almatruk M."/>
            <person name="Hesse C."/>
            <person name="Kuske C.R."/>
            <person name="Desiro A."/>
            <person name="Benucci G.M."/>
            <person name="Bonito G."/>
            <person name="Stajich J.E."/>
            <person name="Dunlap C."/>
            <person name="Arnold A.E."/>
            <person name="Porras-Alfaro A."/>
        </authorList>
    </citation>
    <scope>NUCLEOTIDE SEQUENCE [LARGE SCALE GENOMIC DNA]</scope>
    <source>
        <strain evidence="8 9">AZ0501</strain>
    </source>
</reference>
<evidence type="ECO:0000256" key="4">
    <source>
        <dbReference type="ARBA" id="ARBA00022840"/>
    </source>
</evidence>
<dbReference type="SUPFAM" id="SSF52540">
    <property type="entry name" value="P-loop containing nucleoside triphosphate hydrolases"/>
    <property type="match status" value="1"/>
</dbReference>
<organism evidence="8 9">
    <name type="scientific">Bifiguratus adelaidae</name>
    <dbReference type="NCBI Taxonomy" id="1938954"/>
    <lineage>
        <taxon>Eukaryota</taxon>
        <taxon>Fungi</taxon>
        <taxon>Fungi incertae sedis</taxon>
        <taxon>Mucoromycota</taxon>
        <taxon>Mucoromycotina</taxon>
        <taxon>Endogonomycetes</taxon>
        <taxon>Endogonales</taxon>
        <taxon>Endogonales incertae sedis</taxon>
        <taxon>Bifiguratus</taxon>
    </lineage>
</organism>
<dbReference type="SMART" id="SM00847">
    <property type="entry name" value="HA2"/>
    <property type="match status" value="1"/>
</dbReference>
<dbReference type="CDD" id="cd18791">
    <property type="entry name" value="SF2_C_RHA"/>
    <property type="match status" value="1"/>
</dbReference>
<dbReference type="PANTHER" id="PTHR18934:SF221">
    <property type="entry name" value="ATP-DEPENDENT RNA HELICASE DHX34-RELATED"/>
    <property type="match status" value="1"/>
</dbReference>
<proteinExistence type="predicted"/>
<dbReference type="InterPro" id="IPR011545">
    <property type="entry name" value="DEAD/DEAH_box_helicase_dom"/>
</dbReference>
<dbReference type="PROSITE" id="PS51192">
    <property type="entry name" value="HELICASE_ATP_BIND_1"/>
    <property type="match status" value="1"/>
</dbReference>
<dbReference type="InterPro" id="IPR014001">
    <property type="entry name" value="Helicase_ATP-bd"/>
</dbReference>
<dbReference type="Pfam" id="PF00271">
    <property type="entry name" value="Helicase_C"/>
    <property type="match status" value="1"/>
</dbReference>
<dbReference type="AlphaFoldDB" id="A0A261Y493"/>
<keyword evidence="3" id="KW-0347">Helicase</keyword>
<evidence type="ECO:0000313" key="8">
    <source>
        <dbReference type="EMBL" id="OZJ05398.1"/>
    </source>
</evidence>
<dbReference type="Proteomes" id="UP000242875">
    <property type="component" value="Unassembled WGS sequence"/>
</dbReference>
<evidence type="ECO:0008006" key="10">
    <source>
        <dbReference type="Google" id="ProtNLM"/>
    </source>
</evidence>
<evidence type="ECO:0000256" key="1">
    <source>
        <dbReference type="ARBA" id="ARBA00022741"/>
    </source>
</evidence>
<accession>A0A261Y493</accession>
<dbReference type="InterPro" id="IPR048333">
    <property type="entry name" value="HA2_WH"/>
</dbReference>
<dbReference type="GO" id="GO:0005524">
    <property type="term" value="F:ATP binding"/>
    <property type="evidence" value="ECO:0007669"/>
    <property type="project" value="UniProtKB-KW"/>
</dbReference>
<feature type="compositionally biased region" description="Basic and acidic residues" evidence="5">
    <location>
        <begin position="655"/>
        <end position="675"/>
    </location>
</feature>
<dbReference type="InterPro" id="IPR001650">
    <property type="entry name" value="Helicase_C-like"/>
</dbReference>
<feature type="domain" description="Helicase C-terminal" evidence="7">
    <location>
        <begin position="325"/>
        <end position="493"/>
    </location>
</feature>
<dbReference type="InterPro" id="IPR011709">
    <property type="entry name" value="DEAD-box_helicase_OB_fold"/>
</dbReference>
<dbReference type="GO" id="GO:0004386">
    <property type="term" value="F:helicase activity"/>
    <property type="evidence" value="ECO:0007669"/>
    <property type="project" value="UniProtKB-KW"/>
</dbReference>
<comment type="caution">
    <text evidence="8">The sequence shown here is derived from an EMBL/GenBank/DDBJ whole genome shotgun (WGS) entry which is preliminary data.</text>
</comment>
<feature type="domain" description="Helicase ATP-binding" evidence="6">
    <location>
        <begin position="110"/>
        <end position="270"/>
    </location>
</feature>
<dbReference type="Pfam" id="PF04408">
    <property type="entry name" value="WHD_HA2"/>
    <property type="match status" value="1"/>
</dbReference>
<dbReference type="OrthoDB" id="10253254at2759"/>
<dbReference type="Pfam" id="PF07717">
    <property type="entry name" value="OB_NTP_bind"/>
    <property type="match status" value="1"/>
</dbReference>
<evidence type="ECO:0000256" key="3">
    <source>
        <dbReference type="ARBA" id="ARBA00022806"/>
    </source>
</evidence>
<keyword evidence="4" id="KW-0067">ATP-binding</keyword>
<feature type="region of interest" description="Disordered" evidence="5">
    <location>
        <begin position="642"/>
        <end position="705"/>
    </location>
</feature>
<dbReference type="SMART" id="SM00490">
    <property type="entry name" value="HELICc"/>
    <property type="match status" value="1"/>
</dbReference>
<dbReference type="EMBL" id="MVBO01000016">
    <property type="protein sequence ID" value="OZJ05398.1"/>
    <property type="molecule type" value="Genomic_DNA"/>
</dbReference>
<evidence type="ECO:0000259" key="7">
    <source>
        <dbReference type="PROSITE" id="PS51194"/>
    </source>
</evidence>
<dbReference type="InterPro" id="IPR007502">
    <property type="entry name" value="Helicase-assoc_dom"/>
</dbReference>
<dbReference type="Pfam" id="PF21010">
    <property type="entry name" value="HA2_C"/>
    <property type="match status" value="1"/>
</dbReference>